<evidence type="ECO:0000313" key="3">
    <source>
        <dbReference type="EMBL" id="CAE8696745.1"/>
    </source>
</evidence>
<dbReference type="EMBL" id="CAJNNV010002238">
    <property type="protein sequence ID" value="CAE8586825.1"/>
    <property type="molecule type" value="Genomic_DNA"/>
</dbReference>
<sequence>MLRLLFKCSQWIKQTDADEPKDQRAEPSGQRSNYNNNNINNKNKKKKKTKNNNNNNNNKNKNKKNNNNNNNNQLSGAASLAASSGWCSRQDRACACLSGSAS</sequence>
<gene>
    <name evidence="2" type="ORF">PGLA1383_LOCUS5671</name>
    <name evidence="3" type="ORF">PGLA2088_LOCUS29962</name>
</gene>
<feature type="compositionally biased region" description="Low complexity" evidence="1">
    <location>
        <begin position="51"/>
        <end position="82"/>
    </location>
</feature>
<organism evidence="2 4">
    <name type="scientific">Polarella glacialis</name>
    <name type="common">Dinoflagellate</name>
    <dbReference type="NCBI Taxonomy" id="89957"/>
    <lineage>
        <taxon>Eukaryota</taxon>
        <taxon>Sar</taxon>
        <taxon>Alveolata</taxon>
        <taxon>Dinophyceae</taxon>
        <taxon>Suessiales</taxon>
        <taxon>Suessiaceae</taxon>
        <taxon>Polarella</taxon>
    </lineage>
</organism>
<evidence type="ECO:0000313" key="4">
    <source>
        <dbReference type="Proteomes" id="UP000654075"/>
    </source>
</evidence>
<dbReference type="AlphaFoldDB" id="A0A813DFY5"/>
<feature type="region of interest" description="Disordered" evidence="1">
    <location>
        <begin position="12"/>
        <end position="82"/>
    </location>
</feature>
<dbReference type="EMBL" id="CAJNNW010028567">
    <property type="protein sequence ID" value="CAE8696745.1"/>
    <property type="molecule type" value="Genomic_DNA"/>
</dbReference>
<name>A0A813DFY5_POLGL</name>
<comment type="caution">
    <text evidence="2">The sequence shown here is derived from an EMBL/GenBank/DDBJ whole genome shotgun (WGS) entry which is preliminary data.</text>
</comment>
<dbReference type="Proteomes" id="UP000654075">
    <property type="component" value="Unassembled WGS sequence"/>
</dbReference>
<reference evidence="2" key="1">
    <citation type="submission" date="2021-02" db="EMBL/GenBank/DDBJ databases">
        <authorList>
            <person name="Dougan E. K."/>
            <person name="Rhodes N."/>
            <person name="Thang M."/>
            <person name="Chan C."/>
        </authorList>
    </citation>
    <scope>NUCLEOTIDE SEQUENCE</scope>
</reference>
<accession>A0A813DFY5</accession>
<evidence type="ECO:0000256" key="1">
    <source>
        <dbReference type="SAM" id="MobiDB-lite"/>
    </source>
</evidence>
<protein>
    <submittedName>
        <fullName evidence="2">Uncharacterized protein</fullName>
    </submittedName>
</protein>
<proteinExistence type="predicted"/>
<feature type="compositionally biased region" description="Basic and acidic residues" evidence="1">
    <location>
        <begin position="15"/>
        <end position="25"/>
    </location>
</feature>
<keyword evidence="4" id="KW-1185">Reference proteome</keyword>
<dbReference type="Proteomes" id="UP000626109">
    <property type="component" value="Unassembled WGS sequence"/>
</dbReference>
<evidence type="ECO:0000313" key="2">
    <source>
        <dbReference type="EMBL" id="CAE8586825.1"/>
    </source>
</evidence>